<dbReference type="Proteomes" id="UP001140094">
    <property type="component" value="Unassembled WGS sequence"/>
</dbReference>
<keyword evidence="13" id="KW-0378">Hydrolase</keyword>
<dbReference type="OrthoDB" id="10263353at2759"/>
<evidence type="ECO:0000256" key="7">
    <source>
        <dbReference type="ARBA" id="ARBA00023187"/>
    </source>
</evidence>
<dbReference type="InterPro" id="IPR001394">
    <property type="entry name" value="Peptidase_C19_UCH"/>
</dbReference>
<dbReference type="GO" id="GO:0000245">
    <property type="term" value="P:spliceosomal complex assembly"/>
    <property type="evidence" value="ECO:0007669"/>
    <property type="project" value="InterPro"/>
</dbReference>
<evidence type="ECO:0000256" key="8">
    <source>
        <dbReference type="ARBA" id="ARBA00023242"/>
    </source>
</evidence>
<feature type="domain" description="UBP-type" evidence="12">
    <location>
        <begin position="1"/>
        <end position="95"/>
    </location>
</feature>
<evidence type="ECO:0000256" key="10">
    <source>
        <dbReference type="SAM" id="MobiDB-lite"/>
    </source>
</evidence>
<dbReference type="Pfam" id="PF00443">
    <property type="entry name" value="UCH"/>
    <property type="match status" value="1"/>
</dbReference>
<keyword evidence="7" id="KW-0508">mRNA splicing</keyword>
<evidence type="ECO:0000259" key="11">
    <source>
        <dbReference type="PROSITE" id="PS50235"/>
    </source>
</evidence>
<reference evidence="13" key="1">
    <citation type="submission" date="2022-07" db="EMBL/GenBank/DDBJ databases">
        <title>Phylogenomic reconstructions and comparative analyses of Kickxellomycotina fungi.</title>
        <authorList>
            <person name="Reynolds N.K."/>
            <person name="Stajich J.E."/>
            <person name="Barry K."/>
            <person name="Grigoriev I.V."/>
            <person name="Crous P."/>
            <person name="Smith M.E."/>
        </authorList>
    </citation>
    <scope>NUCLEOTIDE SEQUENCE</scope>
    <source>
        <strain evidence="13">NRRL 1565</strain>
    </source>
</reference>
<evidence type="ECO:0000256" key="6">
    <source>
        <dbReference type="ARBA" id="ARBA00022833"/>
    </source>
</evidence>
<evidence type="ECO:0000256" key="9">
    <source>
        <dbReference type="PROSITE-ProRule" id="PRU00502"/>
    </source>
</evidence>
<dbReference type="PANTHER" id="PTHR21646:SF16">
    <property type="entry name" value="U4_U6.U5 TRI-SNRNP-ASSOCIATED PROTEIN 2"/>
    <property type="match status" value="1"/>
</dbReference>
<dbReference type="EMBL" id="JANBUO010000019">
    <property type="protein sequence ID" value="KAJ2808865.1"/>
    <property type="molecule type" value="Genomic_DNA"/>
</dbReference>
<keyword evidence="4" id="KW-0747">Spliceosome</keyword>
<evidence type="ECO:0000256" key="2">
    <source>
        <dbReference type="ARBA" id="ARBA00022664"/>
    </source>
</evidence>
<evidence type="ECO:0000313" key="13">
    <source>
        <dbReference type="EMBL" id="KAJ2808865.1"/>
    </source>
</evidence>
<dbReference type="Gene3D" id="3.30.40.10">
    <property type="entry name" value="Zinc/RING finger domain, C3HC4 (zinc finger)"/>
    <property type="match status" value="1"/>
</dbReference>
<dbReference type="PROSITE" id="PS50271">
    <property type="entry name" value="ZF_UBP"/>
    <property type="match status" value="1"/>
</dbReference>
<dbReference type="Gene3D" id="3.90.70.10">
    <property type="entry name" value="Cysteine proteinases"/>
    <property type="match status" value="1"/>
</dbReference>
<dbReference type="GO" id="GO:0008270">
    <property type="term" value="F:zinc ion binding"/>
    <property type="evidence" value="ECO:0007669"/>
    <property type="project" value="UniProtKB-KW"/>
</dbReference>
<comment type="caution">
    <text evidence="13">The sequence shown here is derived from an EMBL/GenBank/DDBJ whole genome shotgun (WGS) entry which is preliminary data.</text>
</comment>
<dbReference type="CDD" id="cd02669">
    <property type="entry name" value="Peptidase_C19M"/>
    <property type="match status" value="1"/>
</dbReference>
<evidence type="ECO:0000259" key="12">
    <source>
        <dbReference type="PROSITE" id="PS50271"/>
    </source>
</evidence>
<dbReference type="Pfam" id="PF02148">
    <property type="entry name" value="zf-UBP"/>
    <property type="match status" value="1"/>
</dbReference>
<dbReference type="SUPFAM" id="SSF57850">
    <property type="entry name" value="RING/U-box"/>
    <property type="match status" value="1"/>
</dbReference>
<dbReference type="InterPro" id="IPR033809">
    <property type="entry name" value="USP39"/>
</dbReference>
<dbReference type="InterPro" id="IPR001607">
    <property type="entry name" value="Znf_UBP"/>
</dbReference>
<dbReference type="PROSITE" id="PS50235">
    <property type="entry name" value="USP_3"/>
    <property type="match status" value="1"/>
</dbReference>
<dbReference type="GO" id="GO:0004843">
    <property type="term" value="F:cysteine-type deubiquitinase activity"/>
    <property type="evidence" value="ECO:0007669"/>
    <property type="project" value="InterPro"/>
</dbReference>
<dbReference type="InterPro" id="IPR050185">
    <property type="entry name" value="Ub_carboxyl-term_hydrolase"/>
</dbReference>
<feature type="region of interest" description="Disordered" evidence="10">
    <location>
        <begin position="412"/>
        <end position="435"/>
    </location>
</feature>
<dbReference type="GO" id="GO:0016579">
    <property type="term" value="P:protein deubiquitination"/>
    <property type="evidence" value="ECO:0007669"/>
    <property type="project" value="InterPro"/>
</dbReference>
<feature type="compositionally biased region" description="Polar residues" evidence="10">
    <location>
        <begin position="413"/>
        <end position="435"/>
    </location>
</feature>
<evidence type="ECO:0000256" key="5">
    <source>
        <dbReference type="ARBA" id="ARBA00022771"/>
    </source>
</evidence>
<organism evidence="13 14">
    <name type="scientific">Coemansia guatemalensis</name>
    <dbReference type="NCBI Taxonomy" id="2761395"/>
    <lineage>
        <taxon>Eukaryota</taxon>
        <taxon>Fungi</taxon>
        <taxon>Fungi incertae sedis</taxon>
        <taxon>Zoopagomycota</taxon>
        <taxon>Kickxellomycotina</taxon>
        <taxon>Kickxellomycetes</taxon>
        <taxon>Kickxellales</taxon>
        <taxon>Kickxellaceae</taxon>
        <taxon>Coemansia</taxon>
    </lineage>
</organism>
<dbReference type="GO" id="GO:0005681">
    <property type="term" value="C:spliceosomal complex"/>
    <property type="evidence" value="ECO:0007669"/>
    <property type="project" value="UniProtKB-KW"/>
</dbReference>
<dbReference type="SMART" id="SM00290">
    <property type="entry name" value="ZnF_UBP"/>
    <property type="match status" value="1"/>
</dbReference>
<dbReference type="InterPro" id="IPR013083">
    <property type="entry name" value="Znf_RING/FYVE/PHD"/>
</dbReference>
<evidence type="ECO:0000256" key="4">
    <source>
        <dbReference type="ARBA" id="ARBA00022728"/>
    </source>
</evidence>
<sequence length="493" mass="56093">MYLDTVDRACLDFDFEQLCSVSLSNTNVYACLVCGKYYQGRGKQSHAYFHSINDDHHVFINLRTLRVYVLPDNYEVADKSLNDIKDAIRPSYSRLMVDKLDTHCDPAYDLGGKMYLPGLVGLNRIKHNSYMNVVVQALAHIPPIRNSLLLLSHLDEQPVLLQRMAGLVRKMWHPRLFRAHVSPHEFVQEVSNRSKRRFRLDFEGDAFEFLVWLLNTLHIDLGGTRKRYSSPIYRTFQGELLATCQKLEDTKERAREDEPLQLDVSKKLTTKKSPFLALSLELPPKPLFATTSTVDGDNNDGDDGRADIPQVALVTLLQRYDGSTVIESNGQATKYQLLHLPRYIICHIKRFTKSGLLAEKNPTVVNFSLRNVSFSDILSQNGSDSHTGNTTYDLIANICHVGQQPLVSANVDRGQSSANKPQVPTQPYTSATTADASAKNSATECPYIVYIRHFPSEKWYMLRDLQVEPIMPQMLFLSDSYIQIWQQNESRTT</sequence>
<protein>
    <submittedName>
        <fullName evidence="13">Ubiquitin carboxyl-terminal hydrolase 10</fullName>
    </submittedName>
</protein>
<evidence type="ECO:0000256" key="3">
    <source>
        <dbReference type="ARBA" id="ARBA00022723"/>
    </source>
</evidence>
<keyword evidence="6" id="KW-0862">Zinc</keyword>
<keyword evidence="5 9" id="KW-0863">Zinc-finger</keyword>
<accession>A0A9W8I5Y7</accession>
<feature type="domain" description="USP" evidence="11">
    <location>
        <begin position="120"/>
        <end position="488"/>
    </location>
</feature>
<keyword evidence="3" id="KW-0479">Metal-binding</keyword>
<dbReference type="SUPFAM" id="SSF54001">
    <property type="entry name" value="Cysteine proteinases"/>
    <property type="match status" value="1"/>
</dbReference>
<name>A0A9W8I5Y7_9FUNG</name>
<proteinExistence type="predicted"/>
<keyword evidence="8" id="KW-0539">Nucleus</keyword>
<evidence type="ECO:0000313" key="14">
    <source>
        <dbReference type="Proteomes" id="UP001140094"/>
    </source>
</evidence>
<keyword evidence="14" id="KW-1185">Reference proteome</keyword>
<dbReference type="AlphaFoldDB" id="A0A9W8I5Y7"/>
<dbReference type="PANTHER" id="PTHR21646">
    <property type="entry name" value="UBIQUITIN CARBOXYL-TERMINAL HYDROLASE"/>
    <property type="match status" value="1"/>
</dbReference>
<keyword evidence="2" id="KW-0507">mRNA processing</keyword>
<gene>
    <name evidence="13" type="primary">ubp10</name>
    <name evidence="13" type="ORF">H4R20_000558</name>
</gene>
<evidence type="ECO:0000256" key="1">
    <source>
        <dbReference type="ARBA" id="ARBA00004123"/>
    </source>
</evidence>
<comment type="subcellular location">
    <subcellularLocation>
        <location evidence="1">Nucleus</location>
    </subcellularLocation>
</comment>
<dbReference type="InterPro" id="IPR028889">
    <property type="entry name" value="USP"/>
</dbReference>
<dbReference type="InterPro" id="IPR038765">
    <property type="entry name" value="Papain-like_cys_pep_sf"/>
</dbReference>